<keyword evidence="5" id="KW-0808">Transferase</keyword>
<keyword evidence="7" id="KW-0663">Pyridoxal phosphate</keyword>
<evidence type="ECO:0000256" key="10">
    <source>
        <dbReference type="ARBA" id="ARBA00033171"/>
    </source>
</evidence>
<dbReference type="RefSeq" id="WP_133205160.1">
    <property type="nucleotide sequence ID" value="NZ_SMRU01000018.1"/>
</dbReference>
<comment type="function">
    <text evidence="1">Responsible for the formation of the pyrimidine heterocycle in the thiamine biosynthesis pathway. Catalyzes the formation of hydroxymethylpyrimidine phosphate (HMP-P) from histidine and pyridoxal phosphate (PLP). The protein uses PLP and the active site histidine to form HMP-P, generating an inactive enzyme. The enzyme can only undergo a single turnover, which suggests it is a suicide enzyme.</text>
</comment>
<name>A0A4R5KEK8_9MICC</name>
<dbReference type="EMBL" id="SMRU01000018">
    <property type="protein sequence ID" value="TDF93656.1"/>
    <property type="molecule type" value="Genomic_DNA"/>
</dbReference>
<accession>A0A4R5KEK8</accession>
<dbReference type="Proteomes" id="UP000295511">
    <property type="component" value="Unassembled WGS sequence"/>
</dbReference>
<keyword evidence="6" id="KW-0479">Metal-binding</keyword>
<evidence type="ECO:0000259" key="12">
    <source>
        <dbReference type="Pfam" id="PF09084"/>
    </source>
</evidence>
<dbReference type="InterPro" id="IPR015168">
    <property type="entry name" value="SsuA/THI5"/>
</dbReference>
<gene>
    <name evidence="13" type="ORF">E1809_15605</name>
</gene>
<dbReference type="Gene3D" id="3.40.190.10">
    <property type="entry name" value="Periplasmic binding protein-like II"/>
    <property type="match status" value="2"/>
</dbReference>
<dbReference type="InterPro" id="IPR027939">
    <property type="entry name" value="NMT1/THI5"/>
</dbReference>
<evidence type="ECO:0000256" key="2">
    <source>
        <dbReference type="ARBA" id="ARBA00004948"/>
    </source>
</evidence>
<dbReference type="GO" id="GO:0046872">
    <property type="term" value="F:metal ion binding"/>
    <property type="evidence" value="ECO:0007669"/>
    <property type="project" value="UniProtKB-KW"/>
</dbReference>
<dbReference type="GO" id="GO:0009228">
    <property type="term" value="P:thiamine biosynthetic process"/>
    <property type="evidence" value="ECO:0007669"/>
    <property type="project" value="UniProtKB-KW"/>
</dbReference>
<dbReference type="OrthoDB" id="506341at2"/>
<keyword evidence="9" id="KW-0408">Iron</keyword>
<evidence type="ECO:0000256" key="11">
    <source>
        <dbReference type="ARBA" id="ARBA00048179"/>
    </source>
</evidence>
<reference evidence="13 14" key="1">
    <citation type="submission" date="2019-03" db="EMBL/GenBank/DDBJ databases">
        <title>Whole genome sequence of Arthrobacter sp JH1-1.</title>
        <authorList>
            <person name="Trinh H.N."/>
        </authorList>
    </citation>
    <scope>NUCLEOTIDE SEQUENCE [LARGE SCALE GENOMIC DNA]</scope>
    <source>
        <strain evidence="13 14">JH1-1</strain>
    </source>
</reference>
<proteinExistence type="inferred from homology"/>
<comment type="caution">
    <text evidence="13">The sequence shown here is derived from an EMBL/GenBank/DDBJ whole genome shotgun (WGS) entry which is preliminary data.</text>
</comment>
<evidence type="ECO:0000256" key="8">
    <source>
        <dbReference type="ARBA" id="ARBA00022977"/>
    </source>
</evidence>
<comment type="similarity">
    <text evidence="3">Belongs to the NMT1/THI5 family.</text>
</comment>
<evidence type="ECO:0000256" key="3">
    <source>
        <dbReference type="ARBA" id="ARBA00009406"/>
    </source>
</evidence>
<evidence type="ECO:0000313" key="13">
    <source>
        <dbReference type="EMBL" id="TDF93656.1"/>
    </source>
</evidence>
<evidence type="ECO:0000256" key="9">
    <source>
        <dbReference type="ARBA" id="ARBA00023004"/>
    </source>
</evidence>
<dbReference type="PANTHER" id="PTHR31528:SF1">
    <property type="entry name" value="4-AMINO-5-HYDROXYMETHYL-2-METHYLPYRIMIDINE PHOSPHATE SYNTHASE THI11-RELATED"/>
    <property type="match status" value="1"/>
</dbReference>
<evidence type="ECO:0000256" key="4">
    <source>
        <dbReference type="ARBA" id="ARBA00011738"/>
    </source>
</evidence>
<dbReference type="SUPFAM" id="SSF53850">
    <property type="entry name" value="Periplasmic binding protein-like II"/>
    <property type="match status" value="1"/>
</dbReference>
<dbReference type="AlphaFoldDB" id="A0A4R5KEK8"/>
<comment type="pathway">
    <text evidence="2">Cofactor biosynthesis; thiamine diphosphate biosynthesis.</text>
</comment>
<keyword evidence="14" id="KW-1185">Reference proteome</keyword>
<comment type="subunit">
    <text evidence="4">Homodimer.</text>
</comment>
<dbReference type="Pfam" id="PF09084">
    <property type="entry name" value="NMT1"/>
    <property type="match status" value="1"/>
</dbReference>
<protein>
    <recommendedName>
        <fullName evidence="10">Thiamine pyrimidine synthase</fullName>
    </recommendedName>
</protein>
<dbReference type="GO" id="GO:0016740">
    <property type="term" value="F:transferase activity"/>
    <property type="evidence" value="ECO:0007669"/>
    <property type="project" value="UniProtKB-KW"/>
</dbReference>
<evidence type="ECO:0000313" key="14">
    <source>
        <dbReference type="Proteomes" id="UP000295511"/>
    </source>
</evidence>
<evidence type="ECO:0000256" key="5">
    <source>
        <dbReference type="ARBA" id="ARBA00022679"/>
    </source>
</evidence>
<comment type="catalytic activity">
    <reaction evidence="11">
        <text>N(6)-(pyridoxal phosphate)-L-lysyl-[4-amino-5-hydroxymethyl-2-methylpyrimidine phosphate synthase] + L-histidyl-[4-amino-5-hydroxymethyl-2-methylpyrimidine phosphate synthase] + 2 Fe(3+) + 4 H2O = L-lysyl-[4-amino-5-hydroxymethyl-2-methylpyrimidine phosphate synthase] + (2S)-2-amino-5-hydroxy-4-oxopentanoyl-[4-amino-5-hydroxymethyl-2-methylpyrimidine phosphate synthase] + 4-amino-2-methyl-5-(phosphooxymethyl)pyrimidine + 3-oxopropanoate + 2 Fe(2+) + 2 H(+)</text>
        <dbReference type="Rhea" id="RHEA:65756"/>
        <dbReference type="Rhea" id="RHEA-COMP:16892"/>
        <dbReference type="Rhea" id="RHEA-COMP:16893"/>
        <dbReference type="Rhea" id="RHEA-COMP:16894"/>
        <dbReference type="Rhea" id="RHEA-COMP:16895"/>
        <dbReference type="ChEBI" id="CHEBI:15377"/>
        <dbReference type="ChEBI" id="CHEBI:15378"/>
        <dbReference type="ChEBI" id="CHEBI:29033"/>
        <dbReference type="ChEBI" id="CHEBI:29034"/>
        <dbReference type="ChEBI" id="CHEBI:29969"/>
        <dbReference type="ChEBI" id="CHEBI:29979"/>
        <dbReference type="ChEBI" id="CHEBI:33190"/>
        <dbReference type="ChEBI" id="CHEBI:58354"/>
        <dbReference type="ChEBI" id="CHEBI:143915"/>
        <dbReference type="ChEBI" id="CHEBI:157692"/>
    </reaction>
    <physiologicalReaction direction="left-to-right" evidence="11">
        <dbReference type="Rhea" id="RHEA:65757"/>
    </physiologicalReaction>
</comment>
<keyword evidence="8" id="KW-0784">Thiamine biosynthesis</keyword>
<feature type="domain" description="SsuA/THI5-like" evidence="12">
    <location>
        <begin position="21"/>
        <end position="233"/>
    </location>
</feature>
<evidence type="ECO:0000256" key="1">
    <source>
        <dbReference type="ARBA" id="ARBA00003469"/>
    </source>
</evidence>
<evidence type="ECO:0000256" key="6">
    <source>
        <dbReference type="ARBA" id="ARBA00022723"/>
    </source>
</evidence>
<dbReference type="PANTHER" id="PTHR31528">
    <property type="entry name" value="4-AMINO-5-HYDROXYMETHYL-2-METHYLPYRIMIDINE PHOSPHATE SYNTHASE THI11-RELATED"/>
    <property type="match status" value="1"/>
</dbReference>
<sequence>MAESQEPQLSLRLGSKASWLAYVAEQLGYFKDENLAVTLLNKQEIKDLEAGGDRLEAQVNWFQHAVFGVVNGKPQLAVMVLHDSPGITVMVSDAAKNDVRSAADFAGRRIAEGASHSAKGIVTSYLATRAGLPSGSYTPVMAAVDGRREAVTQGLQEGTVDVLTFMEPMTSYMKDTGLVSTLYDLGTRDSTVAELGAVWPAESVLVTPEFAKDHPEAVQGLVNAMARTLEYVRSSTPEQIAELLSSTYLAGKETAEAVQAIAKRWPTLSQGEYTISPESAQLIIDAIKACPFDDTVSGQTRAKVKTVDIDPSTLYTNSFVQEQSAVAS</sequence>
<organism evidence="13 14">
    <name type="scientific">Arthrobacter terricola</name>
    <dbReference type="NCBI Taxonomy" id="2547396"/>
    <lineage>
        <taxon>Bacteria</taxon>
        <taxon>Bacillati</taxon>
        <taxon>Actinomycetota</taxon>
        <taxon>Actinomycetes</taxon>
        <taxon>Micrococcales</taxon>
        <taxon>Micrococcaceae</taxon>
        <taxon>Arthrobacter</taxon>
    </lineage>
</organism>
<evidence type="ECO:0000256" key="7">
    <source>
        <dbReference type="ARBA" id="ARBA00022898"/>
    </source>
</evidence>